<feature type="non-terminal residue" evidence="2">
    <location>
        <position position="89"/>
    </location>
</feature>
<sequence length="89" mass="10319">TNNRLSMRSQSKMMNTSMNNLTMTEVESKKELIESDKEERMDFEEALENGNDKLLNDVNSLIENNTESISNFQSVKLIHDQFRSSETID</sequence>
<comment type="caution">
    <text evidence="2">The sequence shown here is derived from an EMBL/GenBank/DDBJ whole genome shotgun (WGS) entry which is preliminary data.</text>
</comment>
<accession>A0ABN7WWW2</accession>
<feature type="non-terminal residue" evidence="2">
    <location>
        <position position="1"/>
    </location>
</feature>
<gene>
    <name evidence="2" type="ORF">GMARGA_LOCUS35550</name>
</gene>
<protein>
    <submittedName>
        <fullName evidence="2">12756_t:CDS:1</fullName>
    </submittedName>
</protein>
<reference evidence="2 3" key="1">
    <citation type="submission" date="2021-06" db="EMBL/GenBank/DDBJ databases">
        <authorList>
            <person name="Kallberg Y."/>
            <person name="Tangrot J."/>
            <person name="Rosling A."/>
        </authorList>
    </citation>
    <scope>NUCLEOTIDE SEQUENCE [LARGE SCALE GENOMIC DNA]</scope>
    <source>
        <strain evidence="2 3">120-4 pot B 10/14</strain>
    </source>
</reference>
<keyword evidence="1" id="KW-0175">Coiled coil</keyword>
<evidence type="ECO:0000313" key="3">
    <source>
        <dbReference type="Proteomes" id="UP000789901"/>
    </source>
</evidence>
<evidence type="ECO:0000256" key="1">
    <source>
        <dbReference type="SAM" id="Coils"/>
    </source>
</evidence>
<dbReference type="Proteomes" id="UP000789901">
    <property type="component" value="Unassembled WGS sequence"/>
</dbReference>
<name>A0ABN7WWW2_GIGMA</name>
<evidence type="ECO:0000313" key="2">
    <source>
        <dbReference type="EMBL" id="CAG8841661.1"/>
    </source>
</evidence>
<keyword evidence="3" id="KW-1185">Reference proteome</keyword>
<dbReference type="EMBL" id="CAJVQB010066474">
    <property type="protein sequence ID" value="CAG8841661.1"/>
    <property type="molecule type" value="Genomic_DNA"/>
</dbReference>
<proteinExistence type="predicted"/>
<feature type="coiled-coil region" evidence="1">
    <location>
        <begin position="33"/>
        <end position="64"/>
    </location>
</feature>
<organism evidence="2 3">
    <name type="scientific">Gigaspora margarita</name>
    <dbReference type="NCBI Taxonomy" id="4874"/>
    <lineage>
        <taxon>Eukaryota</taxon>
        <taxon>Fungi</taxon>
        <taxon>Fungi incertae sedis</taxon>
        <taxon>Mucoromycota</taxon>
        <taxon>Glomeromycotina</taxon>
        <taxon>Glomeromycetes</taxon>
        <taxon>Diversisporales</taxon>
        <taxon>Gigasporaceae</taxon>
        <taxon>Gigaspora</taxon>
    </lineage>
</organism>